<accession>A0A1H9CWF7</accession>
<dbReference type="Proteomes" id="UP000198999">
    <property type="component" value="Unassembled WGS sequence"/>
</dbReference>
<dbReference type="AlphaFoldDB" id="A0A1H9CWF7"/>
<dbReference type="STRING" id="419940.SAMN05421824_1038"/>
<gene>
    <name evidence="1" type="ORF">SAMN05421824_1038</name>
</gene>
<evidence type="ECO:0000313" key="2">
    <source>
        <dbReference type="Proteomes" id="UP000198999"/>
    </source>
</evidence>
<dbReference type="Pfam" id="PF19630">
    <property type="entry name" value="DUF6134"/>
    <property type="match status" value="1"/>
</dbReference>
<protein>
    <submittedName>
        <fullName evidence="1">Uncharacterized protein</fullName>
    </submittedName>
</protein>
<sequence length="229" mass="26430">MIPMLIVYLLKKMKRHPFFSRKLLFIKKLAIRLKIFIVFFMITTSYANDKNPLKQISYNVVRNNVTIGTIKVSCNTKSDSTIYALESSIDVRYILKFSIRGKETAIYKNGVLIYSSVYRKVNNKVKANHSVTYKNDNYHLEVDGTKKELGFKDIQDNLVMLYFKEPKGVKHIYCDNVKRMVNLESLGKGKYKVAFSDGKYNIFHYEDGKCVRVEANSSLFSVTLIPASS</sequence>
<organism evidence="1 2">
    <name type="scientific">Hyunsoonleella jejuensis</name>
    <dbReference type="NCBI Taxonomy" id="419940"/>
    <lineage>
        <taxon>Bacteria</taxon>
        <taxon>Pseudomonadati</taxon>
        <taxon>Bacteroidota</taxon>
        <taxon>Flavobacteriia</taxon>
        <taxon>Flavobacteriales</taxon>
        <taxon>Flavobacteriaceae</taxon>
    </lineage>
</organism>
<dbReference type="EMBL" id="FOFN01000001">
    <property type="protein sequence ID" value="SEQ05479.1"/>
    <property type="molecule type" value="Genomic_DNA"/>
</dbReference>
<keyword evidence="2" id="KW-1185">Reference proteome</keyword>
<evidence type="ECO:0000313" key="1">
    <source>
        <dbReference type="EMBL" id="SEQ05479.1"/>
    </source>
</evidence>
<proteinExistence type="predicted"/>
<dbReference type="InterPro" id="IPR045767">
    <property type="entry name" value="DUF6134"/>
</dbReference>
<name>A0A1H9CWF7_9FLAO</name>
<reference evidence="1 2" key="1">
    <citation type="submission" date="2016-10" db="EMBL/GenBank/DDBJ databases">
        <authorList>
            <person name="de Groot N.N."/>
        </authorList>
    </citation>
    <scope>NUCLEOTIDE SEQUENCE [LARGE SCALE GENOMIC DNA]</scope>
    <source>
        <strain evidence="1 2">DSM 21035</strain>
    </source>
</reference>